<feature type="compositionally biased region" description="Polar residues" evidence="5">
    <location>
        <begin position="89"/>
        <end position="112"/>
    </location>
</feature>
<feature type="compositionally biased region" description="Low complexity" evidence="5">
    <location>
        <begin position="958"/>
        <end position="973"/>
    </location>
</feature>
<reference evidence="8 9" key="1">
    <citation type="submission" date="2015-01" db="EMBL/GenBank/DDBJ databases">
        <title>The Genome Sequence of Exophiala xenobiotica CBS118157.</title>
        <authorList>
            <consortium name="The Broad Institute Genomics Platform"/>
            <person name="Cuomo C."/>
            <person name="de Hoog S."/>
            <person name="Gorbushina A."/>
            <person name="Stielow B."/>
            <person name="Teixiera M."/>
            <person name="Abouelleil A."/>
            <person name="Chapman S.B."/>
            <person name="Priest M."/>
            <person name="Young S.K."/>
            <person name="Wortman J."/>
            <person name="Nusbaum C."/>
            <person name="Birren B."/>
        </authorList>
    </citation>
    <scope>NUCLEOTIDE SEQUENCE [LARGE SCALE GENOMIC DNA]</scope>
    <source>
        <strain evidence="8 9">CBS 118157</strain>
    </source>
</reference>
<evidence type="ECO:0000256" key="5">
    <source>
        <dbReference type="SAM" id="MobiDB-lite"/>
    </source>
</evidence>
<proteinExistence type="predicted"/>
<dbReference type="GeneID" id="25333867"/>
<feature type="compositionally biased region" description="Low complexity" evidence="5">
    <location>
        <begin position="51"/>
        <end position="72"/>
    </location>
</feature>
<dbReference type="RefSeq" id="XP_013310949.1">
    <property type="nucleotide sequence ID" value="XM_013455495.1"/>
</dbReference>
<dbReference type="SUPFAM" id="SSF57850">
    <property type="entry name" value="RING/U-box"/>
    <property type="match status" value="1"/>
</dbReference>
<feature type="compositionally biased region" description="Acidic residues" evidence="5">
    <location>
        <begin position="905"/>
        <end position="915"/>
    </location>
</feature>
<evidence type="ECO:0000256" key="4">
    <source>
        <dbReference type="PROSITE-ProRule" id="PRU00175"/>
    </source>
</evidence>
<dbReference type="GO" id="GO:0005737">
    <property type="term" value="C:cytoplasm"/>
    <property type="evidence" value="ECO:0007669"/>
    <property type="project" value="UniProtKB-SubCell"/>
</dbReference>
<dbReference type="InterPro" id="IPR001841">
    <property type="entry name" value="Znf_RING"/>
</dbReference>
<dbReference type="PANTHER" id="PTHR43215:SF14">
    <property type="entry name" value="RADIAL SPOKE HEAD 1 HOMOLOG"/>
    <property type="match status" value="1"/>
</dbReference>
<organism evidence="8 9">
    <name type="scientific">Exophiala xenobiotica</name>
    <dbReference type="NCBI Taxonomy" id="348802"/>
    <lineage>
        <taxon>Eukaryota</taxon>
        <taxon>Fungi</taxon>
        <taxon>Dikarya</taxon>
        <taxon>Ascomycota</taxon>
        <taxon>Pezizomycotina</taxon>
        <taxon>Eurotiomycetes</taxon>
        <taxon>Chaetothyriomycetidae</taxon>
        <taxon>Chaetothyriales</taxon>
        <taxon>Herpotrichiellaceae</taxon>
        <taxon>Exophiala</taxon>
    </lineage>
</organism>
<dbReference type="InterPro" id="IPR002083">
    <property type="entry name" value="MATH/TRAF_dom"/>
</dbReference>
<dbReference type="InterPro" id="IPR008974">
    <property type="entry name" value="TRAF-like"/>
</dbReference>
<keyword evidence="4" id="KW-0863">Zinc-finger</keyword>
<dbReference type="InterPro" id="IPR003409">
    <property type="entry name" value="MORN"/>
</dbReference>
<evidence type="ECO:0000313" key="8">
    <source>
        <dbReference type="EMBL" id="KIW50365.1"/>
    </source>
</evidence>
<dbReference type="PANTHER" id="PTHR43215">
    <property type="entry name" value="RADIAL SPOKE HEAD 1 HOMOLOG"/>
    <property type="match status" value="1"/>
</dbReference>
<feature type="compositionally biased region" description="Polar residues" evidence="5">
    <location>
        <begin position="1"/>
        <end position="15"/>
    </location>
</feature>
<evidence type="ECO:0000256" key="2">
    <source>
        <dbReference type="ARBA" id="ARBA00022490"/>
    </source>
</evidence>
<keyword evidence="3" id="KW-0677">Repeat</keyword>
<dbReference type="SUPFAM" id="SSF54001">
    <property type="entry name" value="Cysteine proteinases"/>
    <property type="match status" value="1"/>
</dbReference>
<accession>A0A0D2E6I0</accession>
<dbReference type="Gene3D" id="3.90.70.10">
    <property type="entry name" value="Cysteine proteinases"/>
    <property type="match status" value="1"/>
</dbReference>
<feature type="compositionally biased region" description="Polar residues" evidence="5">
    <location>
        <begin position="310"/>
        <end position="328"/>
    </location>
</feature>
<keyword evidence="9" id="KW-1185">Reference proteome</keyword>
<feature type="region of interest" description="Disordered" evidence="5">
    <location>
        <begin position="265"/>
        <end position="352"/>
    </location>
</feature>
<dbReference type="GO" id="GO:0016579">
    <property type="term" value="P:protein deubiquitination"/>
    <property type="evidence" value="ECO:0007669"/>
    <property type="project" value="InterPro"/>
</dbReference>
<dbReference type="Pfam" id="PF00443">
    <property type="entry name" value="UCH"/>
    <property type="match status" value="1"/>
</dbReference>
<evidence type="ECO:0000259" key="7">
    <source>
        <dbReference type="PROSITE" id="PS50144"/>
    </source>
</evidence>
<evidence type="ECO:0000256" key="3">
    <source>
        <dbReference type="ARBA" id="ARBA00022737"/>
    </source>
</evidence>
<dbReference type="InterPro" id="IPR001394">
    <property type="entry name" value="Peptidase_C19_UCH"/>
</dbReference>
<dbReference type="SMART" id="SM00698">
    <property type="entry name" value="MORN"/>
    <property type="match status" value="2"/>
</dbReference>
<keyword evidence="2" id="KW-0963">Cytoplasm</keyword>
<feature type="region of interest" description="Disordered" evidence="5">
    <location>
        <begin position="896"/>
        <end position="922"/>
    </location>
</feature>
<evidence type="ECO:0000256" key="1">
    <source>
        <dbReference type="ARBA" id="ARBA00004496"/>
    </source>
</evidence>
<dbReference type="Gene3D" id="3.30.40.10">
    <property type="entry name" value="Zinc/RING finger domain, C3HC4 (zinc finger)"/>
    <property type="match status" value="1"/>
</dbReference>
<feature type="domain" description="RING-type" evidence="6">
    <location>
        <begin position="1315"/>
        <end position="1350"/>
    </location>
</feature>
<feature type="domain" description="MATH" evidence="7">
    <location>
        <begin position="204"/>
        <end position="425"/>
    </location>
</feature>
<dbReference type="OrthoDB" id="294378at2759"/>
<gene>
    <name evidence="8" type="ORF">PV05_11959</name>
</gene>
<dbReference type="GO" id="GO:0008270">
    <property type="term" value="F:zinc ion binding"/>
    <property type="evidence" value="ECO:0007669"/>
    <property type="project" value="UniProtKB-KW"/>
</dbReference>
<dbReference type="SUPFAM" id="SSF82185">
    <property type="entry name" value="Histone H3 K4-specific methyltransferase SET7/9 N-terminal domain"/>
    <property type="match status" value="1"/>
</dbReference>
<dbReference type="SUPFAM" id="SSF49599">
    <property type="entry name" value="TRAF domain-like"/>
    <property type="match status" value="2"/>
</dbReference>
<keyword evidence="4" id="KW-0862">Zinc</keyword>
<feature type="region of interest" description="Disordered" evidence="5">
    <location>
        <begin position="1"/>
        <end position="154"/>
    </location>
</feature>
<dbReference type="GO" id="GO:0004843">
    <property type="term" value="F:cysteine-type deubiquitinase activity"/>
    <property type="evidence" value="ECO:0007669"/>
    <property type="project" value="InterPro"/>
</dbReference>
<feature type="region of interest" description="Disordered" evidence="5">
    <location>
        <begin position="1055"/>
        <end position="1076"/>
    </location>
</feature>
<comment type="subcellular location">
    <subcellularLocation>
        <location evidence="1">Cytoplasm</location>
    </subcellularLocation>
</comment>
<dbReference type="Pfam" id="PF13920">
    <property type="entry name" value="zf-C3HC4_3"/>
    <property type="match status" value="1"/>
</dbReference>
<keyword evidence="4" id="KW-0479">Metal-binding</keyword>
<name>A0A0D2E6I0_9EURO</name>
<dbReference type="Gene3D" id="2.20.110.10">
    <property type="entry name" value="Histone H3 K4-specific methyltransferase SET7/9 N-terminal domain"/>
    <property type="match status" value="1"/>
</dbReference>
<dbReference type="EMBL" id="KN847323">
    <property type="protein sequence ID" value="KIW50365.1"/>
    <property type="molecule type" value="Genomic_DNA"/>
</dbReference>
<evidence type="ECO:0000313" key="9">
    <source>
        <dbReference type="Proteomes" id="UP000054342"/>
    </source>
</evidence>
<dbReference type="STRING" id="348802.A0A0D2E6I0"/>
<evidence type="ECO:0000259" key="6">
    <source>
        <dbReference type="PROSITE" id="PS50089"/>
    </source>
</evidence>
<evidence type="ECO:0008006" key="10">
    <source>
        <dbReference type="Google" id="ProtNLM"/>
    </source>
</evidence>
<dbReference type="HOGENOM" id="CLU_002789_0_0_1"/>
<dbReference type="InterPro" id="IPR038765">
    <property type="entry name" value="Papain-like_cys_pep_sf"/>
</dbReference>
<dbReference type="Proteomes" id="UP000054342">
    <property type="component" value="Unassembled WGS sequence"/>
</dbReference>
<dbReference type="Gene3D" id="2.60.210.10">
    <property type="entry name" value="Apoptosis, Tumor Necrosis Factor Receptor Associated Protein 2, Chain A"/>
    <property type="match status" value="2"/>
</dbReference>
<feature type="compositionally biased region" description="Polar residues" evidence="5">
    <location>
        <begin position="1056"/>
        <end position="1076"/>
    </location>
</feature>
<dbReference type="PROSITE" id="PS50144">
    <property type="entry name" value="MATH"/>
    <property type="match status" value="1"/>
</dbReference>
<protein>
    <recommendedName>
        <fullName evidence="10">RING-type domain-containing protein</fullName>
    </recommendedName>
</protein>
<dbReference type="PROSITE" id="PS50089">
    <property type="entry name" value="ZF_RING_2"/>
    <property type="match status" value="1"/>
</dbReference>
<sequence length="1362" mass="152806">MASSQNSPVLIQHSSPPHRLSPEVTIVSISPFNPDHSPLQEPAAARPQPAVDESSSDSEPTTPTSEMTDTVMVDVPLPEQEEQEPESYGEQNNAGEESQLQQPEAVASSETVPQGIEQVPPPANDTSTQDIGELSPPPVVQQPRNDPPAWVTWDDDLSTPTEDEMTELTSRASRGQELSALDVPSVEKRIYQDVDDPEQRPVKKLRLSWIIKGVRGTRDKPNHARVLISPPANVDGNYWQIKFYPRGNKSVSLSAYIRCSRHPPKPDAHYQNGTFSFFQGPPDADLSNKDAPIQTIHNQSTEIECDKDTATPSETVTDSQKEQNTSGQDAEGAHTDDGASTGDVASEETQGEEDWRVAAQLGMVMYNPDEPRTCHVMSSEHQFAKTNDDWGWTNFVGPWSEIHTRGHLQRAPLLQNDTIAIDAYIRIFDDPTQALWWHTSDAECHWDSKSLAGYFPMGTPPLYHSPAVAGMTAWLLLAPFRKILQEVSTVDWRQNSQIRPKPVISHLQMILFLMRHLRKERETYVDLYPAIQAIRDLGDEYNDVKTFWEVFRRTIELELEGDDKSLKDLSAIFDMPGGPLSLPPLPVENVCDIQQSLEQVLRTKSFKGQLSDFLPLTLARQLFDKTKREWGLLHDRVILNEELDLSNFTTNLEHSRYTLYGFVVHVGDRNSGKFYSILRPGGPKTKWLAFEDGDGNKVFSYTRQRTQDFEGLEGQALKDFTSTRQTAYMAMYIKTSRLGDYLPGKLEPYKLPKSLLPHLESHFQGGEFTETPTLDNSDEIAVELYSDEGIIGRQGLLDMFNIKRQSDHKGLFHIISVPKTATYQDLRMQLAQKLKLNDPKEIRLFLMSYTGLGHYTSAQMHAVDMMDLPRDAMRSDQPLCLWFSILKTEEAVKLFGVPDRTESTEQIEDSPEPEDGSNNANEATLEEGNQENVAAPDAEQASVQEAIATDLELITAGSQQPSSQSVESQDPESAMQLEMSPPSAEDSLTANVPHGHLIDAAAHGDPPQAETATSEEAIQEISAETMSAMSVIEEAVIASIVARDAEAMDFALDSAPISNQETTQTPQTEDISAEQSQGPVDNVYGFIQVFDVDNQNFYVREAFFAKYDDKIKEFVRQRMGYDTDKAFDIWRRESVVDGAAMEDDDTFRDRRFINGCDLIVGEPISDAKIKQLHEQGKFSNPFDLSKYLRMVDRRHPVLSLTTSEPIELAEFGADYYKGPLVNGRMHGKHALSISSSGHTYEGPLVCNKKCGKGGKMTYQNGDTYEGDWEDDERHGQGTFVEHRTGNKYVGGFEYGKRWGMGTTYWRVADEQADLCQICYSQEIDALFFDCGHVCSCVECARQCEICPICRRNVKQVVKMFRA</sequence>
<dbReference type="InterPro" id="IPR013083">
    <property type="entry name" value="Znf_RING/FYVE/PHD"/>
</dbReference>
<feature type="region of interest" description="Disordered" evidence="5">
    <location>
        <begin position="956"/>
        <end position="990"/>
    </location>
</feature>